<dbReference type="RefSeq" id="WP_163917953.1">
    <property type="nucleotide sequence ID" value="NZ_AP022593.1"/>
</dbReference>
<evidence type="ECO:0000313" key="5">
    <source>
        <dbReference type="Proteomes" id="UP000467428"/>
    </source>
</evidence>
<keyword evidence="1 4" id="KW-0808">Transferase</keyword>
<keyword evidence="2" id="KW-0012">Acyltransferase</keyword>
<dbReference type="Gene3D" id="3.40.630.30">
    <property type="match status" value="1"/>
</dbReference>
<dbReference type="KEGG" id="marz:MARA_15830"/>
<evidence type="ECO:0000259" key="3">
    <source>
        <dbReference type="PROSITE" id="PS51186"/>
    </source>
</evidence>
<keyword evidence="5" id="KW-1185">Reference proteome</keyword>
<organism evidence="4 5">
    <name type="scientific">Mycolicibacterium arabiense</name>
    <dbReference type="NCBI Taxonomy" id="1286181"/>
    <lineage>
        <taxon>Bacteria</taxon>
        <taxon>Bacillati</taxon>
        <taxon>Actinomycetota</taxon>
        <taxon>Actinomycetes</taxon>
        <taxon>Mycobacteriales</taxon>
        <taxon>Mycobacteriaceae</taxon>
        <taxon>Mycolicibacterium</taxon>
    </lineage>
</organism>
<dbReference type="PANTHER" id="PTHR43877">
    <property type="entry name" value="AMINOALKYLPHOSPHONATE N-ACETYLTRANSFERASE-RELATED-RELATED"/>
    <property type="match status" value="1"/>
</dbReference>
<reference evidence="4 5" key="1">
    <citation type="journal article" date="2019" name="Emerg. Microbes Infect.">
        <title>Comprehensive subspecies identification of 175 nontuberculous mycobacteria species based on 7547 genomic profiles.</title>
        <authorList>
            <person name="Matsumoto Y."/>
            <person name="Kinjo T."/>
            <person name="Motooka D."/>
            <person name="Nabeya D."/>
            <person name="Jung N."/>
            <person name="Uechi K."/>
            <person name="Horii T."/>
            <person name="Iida T."/>
            <person name="Fujita J."/>
            <person name="Nakamura S."/>
        </authorList>
    </citation>
    <scope>NUCLEOTIDE SEQUENCE [LARGE SCALE GENOMIC DNA]</scope>
    <source>
        <strain evidence="4 5">JCM 18538</strain>
    </source>
</reference>
<evidence type="ECO:0000256" key="1">
    <source>
        <dbReference type="ARBA" id="ARBA00022679"/>
    </source>
</evidence>
<dbReference type="SUPFAM" id="SSF55729">
    <property type="entry name" value="Acyl-CoA N-acyltransferases (Nat)"/>
    <property type="match status" value="1"/>
</dbReference>
<protein>
    <submittedName>
        <fullName evidence="4">N-acetyltransferase</fullName>
    </submittedName>
</protein>
<proteinExistence type="predicted"/>
<dbReference type="GO" id="GO:0016747">
    <property type="term" value="F:acyltransferase activity, transferring groups other than amino-acyl groups"/>
    <property type="evidence" value="ECO:0007669"/>
    <property type="project" value="InterPro"/>
</dbReference>
<dbReference type="InterPro" id="IPR050832">
    <property type="entry name" value="Bact_Acetyltransf"/>
</dbReference>
<dbReference type="CDD" id="cd04301">
    <property type="entry name" value="NAT_SF"/>
    <property type="match status" value="1"/>
</dbReference>
<dbReference type="InterPro" id="IPR000182">
    <property type="entry name" value="GNAT_dom"/>
</dbReference>
<gene>
    <name evidence="4" type="ORF">MARA_15830</name>
</gene>
<name>A0A7I7RWH1_9MYCO</name>
<dbReference type="EMBL" id="AP022593">
    <property type="protein sequence ID" value="BBY48115.1"/>
    <property type="molecule type" value="Genomic_DNA"/>
</dbReference>
<dbReference type="PROSITE" id="PS51186">
    <property type="entry name" value="GNAT"/>
    <property type="match status" value="1"/>
</dbReference>
<feature type="domain" description="N-acetyltransferase" evidence="3">
    <location>
        <begin position="6"/>
        <end position="179"/>
    </location>
</feature>
<dbReference type="AlphaFoldDB" id="A0A7I7RWH1"/>
<dbReference type="Pfam" id="PF00583">
    <property type="entry name" value="Acetyltransf_1"/>
    <property type="match status" value="1"/>
</dbReference>
<accession>A0A7I7RWH1</accession>
<evidence type="ECO:0000313" key="4">
    <source>
        <dbReference type="EMBL" id="BBY48115.1"/>
    </source>
</evidence>
<dbReference type="Proteomes" id="UP000467428">
    <property type="component" value="Chromosome"/>
</dbReference>
<sequence>MTPVTTEVTTATVDDLDDLADVAARTFPLACPPSATAENIASFVAAHLGAERFADYLADPDRSVLVAREEGRVSGYAMLIRGVVDDADVQRAVTARPAVELSKMYVSPDAHGGGVARALMTAAIDRARNMGSASVWLGVNQENRRAQKFYSKHGFLITGTKTFRLGEGIENDYVMTLRL</sequence>
<geneLocation type="plasmid" evidence="5">
    <name>pjcm18538 dna</name>
</geneLocation>
<dbReference type="InterPro" id="IPR016181">
    <property type="entry name" value="Acyl_CoA_acyltransferase"/>
</dbReference>
<evidence type="ECO:0000256" key="2">
    <source>
        <dbReference type="ARBA" id="ARBA00023315"/>
    </source>
</evidence>